<keyword evidence="9" id="KW-0227">DNA damage</keyword>
<evidence type="ECO:0000256" key="10">
    <source>
        <dbReference type="ARBA" id="ARBA00022801"/>
    </source>
</evidence>
<evidence type="ECO:0000256" key="13">
    <source>
        <dbReference type="ARBA" id="ARBA00022932"/>
    </source>
</evidence>
<evidence type="ECO:0000256" key="23">
    <source>
        <dbReference type="SAM" id="MobiDB-lite"/>
    </source>
</evidence>
<dbReference type="NCBIfam" id="NF007210">
    <property type="entry name" value="PRK09632.1"/>
    <property type="match status" value="1"/>
</dbReference>
<accession>A0ABN2I5A2</accession>
<evidence type="ECO:0000256" key="12">
    <source>
        <dbReference type="ARBA" id="ARBA00022840"/>
    </source>
</evidence>
<dbReference type="InterPro" id="IPR014146">
    <property type="entry name" value="LigD_ligase_dom"/>
</dbReference>
<feature type="compositionally biased region" description="Low complexity" evidence="23">
    <location>
        <begin position="347"/>
        <end position="362"/>
    </location>
</feature>
<evidence type="ECO:0000256" key="2">
    <source>
        <dbReference type="ARBA" id="ARBA00012727"/>
    </source>
</evidence>
<dbReference type="InterPro" id="IPR033649">
    <property type="entry name" value="MtLigD_Pol-like"/>
</dbReference>
<dbReference type="InterPro" id="IPR014145">
    <property type="entry name" value="LigD_pol_dom"/>
</dbReference>
<dbReference type="NCBIfam" id="TIGR02779">
    <property type="entry name" value="NHEJ_ligase_lig"/>
    <property type="match status" value="1"/>
</dbReference>
<dbReference type="EC" id="6.5.1.1" evidence="2"/>
<keyword evidence="4" id="KW-0808">Transferase</keyword>
<dbReference type="SUPFAM" id="SSF50249">
    <property type="entry name" value="Nucleic acid-binding proteins"/>
    <property type="match status" value="1"/>
</dbReference>
<evidence type="ECO:0000256" key="16">
    <source>
        <dbReference type="ARBA" id="ARBA00023204"/>
    </source>
</evidence>
<evidence type="ECO:0000256" key="8">
    <source>
        <dbReference type="ARBA" id="ARBA00022741"/>
    </source>
</evidence>
<evidence type="ECO:0000256" key="15">
    <source>
        <dbReference type="ARBA" id="ARBA00023172"/>
    </source>
</evidence>
<evidence type="ECO:0000256" key="22">
    <source>
        <dbReference type="ARBA" id="ARBA00049990"/>
    </source>
</evidence>
<dbReference type="Proteomes" id="UP001500383">
    <property type="component" value="Unassembled WGS sequence"/>
</dbReference>
<reference evidence="25 26" key="1">
    <citation type="journal article" date="2019" name="Int. J. Syst. Evol. Microbiol.">
        <title>The Global Catalogue of Microorganisms (GCM) 10K type strain sequencing project: providing services to taxonomists for standard genome sequencing and annotation.</title>
        <authorList>
            <consortium name="The Broad Institute Genomics Platform"/>
            <consortium name="The Broad Institute Genome Sequencing Center for Infectious Disease"/>
            <person name="Wu L."/>
            <person name="Ma J."/>
        </authorList>
    </citation>
    <scope>NUCLEOTIDE SEQUENCE [LARGE SCALE GENOMIC DNA]</scope>
    <source>
        <strain evidence="25 26">JCM 16002</strain>
    </source>
</reference>
<evidence type="ECO:0000256" key="4">
    <source>
        <dbReference type="ARBA" id="ARBA00022679"/>
    </source>
</evidence>
<keyword evidence="18" id="KW-0511">Multifunctional enzyme</keyword>
<dbReference type="Pfam" id="PF04679">
    <property type="entry name" value="DNA_ligase_A_C"/>
    <property type="match status" value="1"/>
</dbReference>
<evidence type="ECO:0000256" key="21">
    <source>
        <dbReference type="ARBA" id="ARBA00049981"/>
    </source>
</evidence>
<comment type="cofactor">
    <cofactor evidence="1">
        <name>Mn(2+)</name>
        <dbReference type="ChEBI" id="CHEBI:29035"/>
    </cofactor>
</comment>
<evidence type="ECO:0000259" key="24">
    <source>
        <dbReference type="PROSITE" id="PS50160"/>
    </source>
</evidence>
<evidence type="ECO:0000256" key="18">
    <source>
        <dbReference type="ARBA" id="ARBA00023268"/>
    </source>
</evidence>
<evidence type="ECO:0000256" key="17">
    <source>
        <dbReference type="ARBA" id="ARBA00023211"/>
    </source>
</evidence>
<comment type="similarity">
    <text evidence="21">In the C-terminal section; belongs to the ATP-dependent DNA ligase family.</text>
</comment>
<feature type="compositionally biased region" description="Basic and acidic residues" evidence="23">
    <location>
        <begin position="583"/>
        <end position="595"/>
    </location>
</feature>
<keyword evidence="7" id="KW-0479">Metal-binding</keyword>
<feature type="region of interest" description="Disordered" evidence="23">
    <location>
        <begin position="287"/>
        <end position="410"/>
    </location>
</feature>
<dbReference type="Pfam" id="PF21686">
    <property type="entry name" value="LigD_Prim-Pol"/>
    <property type="match status" value="1"/>
</dbReference>
<keyword evidence="3" id="KW-0436">Ligase</keyword>
<dbReference type="InterPro" id="IPR012340">
    <property type="entry name" value="NA-bd_OB-fold"/>
</dbReference>
<keyword evidence="16" id="KW-0234">DNA repair</keyword>
<keyword evidence="26" id="KW-1185">Reference proteome</keyword>
<dbReference type="PANTHER" id="PTHR42705:SF2">
    <property type="entry name" value="BIFUNCTIONAL NON-HOMOLOGOUS END JOINING PROTEIN LIGD"/>
    <property type="match status" value="1"/>
</dbReference>
<dbReference type="Gene3D" id="2.40.50.140">
    <property type="entry name" value="Nucleic acid-binding proteins"/>
    <property type="match status" value="1"/>
</dbReference>
<feature type="region of interest" description="Disordered" evidence="23">
    <location>
        <begin position="533"/>
        <end position="613"/>
    </location>
</feature>
<organism evidence="25 26">
    <name type="scientific">Dietzia cercidiphylli</name>
    <dbReference type="NCBI Taxonomy" id="498199"/>
    <lineage>
        <taxon>Bacteria</taxon>
        <taxon>Bacillati</taxon>
        <taxon>Actinomycetota</taxon>
        <taxon>Actinomycetes</taxon>
        <taxon>Mycobacteriales</taxon>
        <taxon>Dietziaceae</taxon>
        <taxon>Dietzia</taxon>
    </lineage>
</organism>
<proteinExistence type="inferred from homology"/>
<dbReference type="SUPFAM" id="SSF56091">
    <property type="entry name" value="DNA ligase/mRNA capping enzyme, catalytic domain"/>
    <property type="match status" value="1"/>
</dbReference>
<dbReference type="InterPro" id="IPR012309">
    <property type="entry name" value="DNA_ligase_ATP-dep_C"/>
</dbReference>
<sequence>MASKSAKESVEVDGRTIRFTHPDKVLYDATGTTKADVLEYYLAVAPHLMTYAGQRPVTRKRWPDGTEDKSFFEKNLPSHAPDWVSRVAIEHSSRTVTYPVLDSPATLAWFAQQAALELHVPQWTLSDGEPGRTRRIVIDLDPGQDVDLDTTAKVALRVRDLLSEAGLDAFAVTSGSKGIHLYARLDKAVSSKGASAVAKQIAQSLATQTPDLVTATMKRSIRDGKVFVDWSQNSGAKTTVAPYSLRGRAEPWVAAPRSWEELGDGGLTHLHWDEMLKRLESEGDLLDGLEGPAKKGGATKKGGASTKGSAKKTAAKKSSASREKKSGGSKKSSSSSSDDGDPERGGSDSSGADSGGSDSTRAASEEGCDAGPTDADAVVTSLEEYRRKRDRRKTPEPFDGEVDTDRSDGDGPIFVIQEHHARRLHFDLRLEHHGVLASWAVPKNLPTEPKDRRLAVNTEDHPLGYETFEGTIPKGEYGAGHMTVWDRGTYECEKWREDEIIVWLNGDKVSGRYVLVRTSAEKNQWIVQYMKDQSPDSFYGGRDNPKSSYPSDEDRSGGSDKAPSRGSVTAATRSSNKPASRGSGDERTRDSDMAGRPDAPPLPMIPTSGSVTDLPEDKWAFEGKWDGYRVTVSTDGTQCRLVSRNGHSMDWLADGFPGLAEALERPVMLDGELVVLDSHGVPDFAALAKQAAAEGQDQSLPQVELFVFDVLEVDGVDLRRERWERRREVLDLLTPVLNAVERVHVPGVLDGPGDRALAEAEEFGWEGIVAKRRDSHYQSGRRAKTWLKEKLLTTTEAVVGGWRPGKGGRSGSLGSLLLGLPAQTGLTYIGRVGTGFTDRQGKALLEELEPLRRRSSPFLEDLPSDARRDAIWVLPKLVVEVRHQGITEDGVLRQSSWRDIRRDKLPGDL</sequence>
<dbReference type="InterPro" id="IPR012310">
    <property type="entry name" value="DNA_ligase_ATP-dep_cent"/>
</dbReference>
<evidence type="ECO:0000256" key="7">
    <source>
        <dbReference type="ARBA" id="ARBA00022723"/>
    </source>
</evidence>
<keyword evidence="6" id="KW-0540">Nuclease</keyword>
<evidence type="ECO:0000256" key="11">
    <source>
        <dbReference type="ARBA" id="ARBA00022839"/>
    </source>
</evidence>
<evidence type="ECO:0000256" key="9">
    <source>
        <dbReference type="ARBA" id="ARBA00022763"/>
    </source>
</evidence>
<dbReference type="NCBIfam" id="TIGR02778">
    <property type="entry name" value="ligD_pol"/>
    <property type="match status" value="1"/>
</dbReference>
<keyword evidence="12" id="KW-0067">ATP-binding</keyword>
<evidence type="ECO:0000256" key="19">
    <source>
        <dbReference type="ARBA" id="ARBA00029943"/>
    </source>
</evidence>
<dbReference type="RefSeq" id="WP_182659140.1">
    <property type="nucleotide sequence ID" value="NZ_BAAAQG010000003.1"/>
</dbReference>
<evidence type="ECO:0000256" key="6">
    <source>
        <dbReference type="ARBA" id="ARBA00022722"/>
    </source>
</evidence>
<dbReference type="CDD" id="cd04863">
    <property type="entry name" value="MtLigD_Pol_like"/>
    <property type="match status" value="1"/>
</dbReference>
<dbReference type="Gene3D" id="3.30.1490.70">
    <property type="match status" value="1"/>
</dbReference>
<keyword evidence="14" id="KW-0238">DNA-binding</keyword>
<dbReference type="Gene3D" id="3.30.470.30">
    <property type="entry name" value="DNA ligase/mRNA capping enzyme"/>
    <property type="match status" value="1"/>
</dbReference>
<keyword evidence="15" id="KW-0233">DNA recombination</keyword>
<protein>
    <recommendedName>
        <fullName evidence="2">DNA ligase (ATP)</fullName>
        <ecNumber evidence="2">6.5.1.1</ecNumber>
    </recommendedName>
    <alternativeName>
        <fullName evidence="19">NHEJ DNA polymerase</fullName>
    </alternativeName>
</protein>
<keyword evidence="11" id="KW-0269">Exonuclease</keyword>
<evidence type="ECO:0000313" key="26">
    <source>
        <dbReference type="Proteomes" id="UP001500383"/>
    </source>
</evidence>
<keyword evidence="13" id="KW-0239">DNA-directed DNA polymerase</keyword>
<evidence type="ECO:0000256" key="14">
    <source>
        <dbReference type="ARBA" id="ARBA00023125"/>
    </source>
</evidence>
<comment type="catalytic activity">
    <reaction evidence="20">
        <text>ATP + (deoxyribonucleotide)n-3'-hydroxyl + 5'-phospho-(deoxyribonucleotide)m = (deoxyribonucleotide)n+m + AMP + diphosphate.</text>
        <dbReference type="EC" id="6.5.1.1"/>
    </reaction>
</comment>
<comment type="similarity">
    <text evidence="22">In the N-terminal section; belongs to the LigD polymerase family.</text>
</comment>
<dbReference type="NCBIfam" id="TIGR02777">
    <property type="entry name" value="LigD_PE_dom"/>
    <property type="match status" value="1"/>
</dbReference>
<name>A0ABN2I5A2_9ACTN</name>
<keyword evidence="5" id="KW-0548">Nucleotidyltransferase</keyword>
<evidence type="ECO:0000256" key="1">
    <source>
        <dbReference type="ARBA" id="ARBA00001936"/>
    </source>
</evidence>
<dbReference type="EMBL" id="BAAAQG010000003">
    <property type="protein sequence ID" value="GAA1698911.1"/>
    <property type="molecule type" value="Genomic_DNA"/>
</dbReference>
<dbReference type="PROSITE" id="PS50160">
    <property type="entry name" value="DNA_LIGASE_A3"/>
    <property type="match status" value="1"/>
</dbReference>
<comment type="caution">
    <text evidence="25">The sequence shown here is derived from an EMBL/GenBank/DDBJ whole genome shotgun (WGS) entry which is preliminary data.</text>
</comment>
<evidence type="ECO:0000256" key="5">
    <source>
        <dbReference type="ARBA" id="ARBA00022695"/>
    </source>
</evidence>
<keyword evidence="8" id="KW-0547">Nucleotide-binding</keyword>
<feature type="domain" description="ATP-dependent DNA ligase family profile" evidence="24">
    <location>
        <begin position="702"/>
        <end position="822"/>
    </location>
</feature>
<gene>
    <name evidence="25" type="ORF">GCM10009831_03850</name>
</gene>
<evidence type="ECO:0000256" key="20">
    <source>
        <dbReference type="ARBA" id="ARBA00034003"/>
    </source>
</evidence>
<dbReference type="Pfam" id="PF13298">
    <property type="entry name" value="LigD_N"/>
    <property type="match status" value="1"/>
</dbReference>
<dbReference type="CDD" id="cd07971">
    <property type="entry name" value="OBF_DNA_ligase_LigD"/>
    <property type="match status" value="1"/>
</dbReference>
<keyword evidence="17" id="KW-0464">Manganese</keyword>
<dbReference type="InterPro" id="IPR052171">
    <property type="entry name" value="NHEJ_LigD"/>
</dbReference>
<dbReference type="Pfam" id="PF01068">
    <property type="entry name" value="DNA_ligase_A_M"/>
    <property type="match status" value="1"/>
</dbReference>
<dbReference type="PANTHER" id="PTHR42705">
    <property type="entry name" value="BIFUNCTIONAL NON-HOMOLOGOUS END JOINING PROTEIN LIGD"/>
    <property type="match status" value="1"/>
</dbReference>
<dbReference type="Gene3D" id="3.90.920.10">
    <property type="entry name" value="DNA primase, PRIM domain"/>
    <property type="match status" value="1"/>
</dbReference>
<evidence type="ECO:0000256" key="3">
    <source>
        <dbReference type="ARBA" id="ARBA00022598"/>
    </source>
</evidence>
<evidence type="ECO:0000313" key="25">
    <source>
        <dbReference type="EMBL" id="GAA1698911.1"/>
    </source>
</evidence>
<dbReference type="InterPro" id="IPR014144">
    <property type="entry name" value="LigD_PE_domain"/>
</dbReference>
<feature type="compositionally biased region" description="Polar residues" evidence="23">
    <location>
        <begin position="566"/>
        <end position="578"/>
    </location>
</feature>
<keyword evidence="10" id="KW-0378">Hydrolase</keyword>